<accession>A0A5J4UDQ2</accession>
<name>A0A5J4UDQ2_9EUKA</name>
<organism evidence="1 2">
    <name type="scientific">Streblomastix strix</name>
    <dbReference type="NCBI Taxonomy" id="222440"/>
    <lineage>
        <taxon>Eukaryota</taxon>
        <taxon>Metamonada</taxon>
        <taxon>Preaxostyla</taxon>
        <taxon>Oxymonadida</taxon>
        <taxon>Streblomastigidae</taxon>
        <taxon>Streblomastix</taxon>
    </lineage>
</organism>
<dbReference type="AlphaFoldDB" id="A0A5J4UDQ2"/>
<dbReference type="Proteomes" id="UP000324800">
    <property type="component" value="Unassembled WGS sequence"/>
</dbReference>
<evidence type="ECO:0000313" key="2">
    <source>
        <dbReference type="Proteomes" id="UP000324800"/>
    </source>
</evidence>
<proteinExistence type="predicted"/>
<dbReference type="EMBL" id="SNRW01017230">
    <property type="protein sequence ID" value="KAA6368557.1"/>
    <property type="molecule type" value="Genomic_DNA"/>
</dbReference>
<protein>
    <submittedName>
        <fullName evidence="1">Uncharacterized protein</fullName>
    </submittedName>
</protein>
<reference evidence="1 2" key="1">
    <citation type="submission" date="2019-03" db="EMBL/GenBank/DDBJ databases">
        <title>Single cell metagenomics reveals metabolic interactions within the superorganism composed of flagellate Streblomastix strix and complex community of Bacteroidetes bacteria on its surface.</title>
        <authorList>
            <person name="Treitli S.C."/>
            <person name="Kolisko M."/>
            <person name="Husnik F."/>
            <person name="Keeling P."/>
            <person name="Hampl V."/>
        </authorList>
    </citation>
    <scope>NUCLEOTIDE SEQUENCE [LARGE SCALE GENOMIC DNA]</scope>
    <source>
        <strain evidence="1">ST1C</strain>
    </source>
</reference>
<comment type="caution">
    <text evidence="1">The sequence shown here is derived from an EMBL/GenBank/DDBJ whole genome shotgun (WGS) entry which is preliminary data.</text>
</comment>
<sequence>MVELSHGIPKVHIVTQQNLQNRVNTQLLALKDLFTLTTPCLQVYQPRLCLLQSNEGSSTKPQGSWYKLIVISRRWHRMVLESRRSQIPNDIRNQSIHGTRTNNKLQEVDANSNVKPNLSRNSMGFEENGGITNLIKIRNHLSFNRKSDANK</sequence>
<gene>
    <name evidence="1" type="ORF">EZS28_035917</name>
</gene>
<evidence type="ECO:0000313" key="1">
    <source>
        <dbReference type="EMBL" id="KAA6368557.1"/>
    </source>
</evidence>